<name>A0A6A4THF6_SCOMX</name>
<accession>A0A6A4THF6</accession>
<reference evidence="2 3" key="1">
    <citation type="submission" date="2019-06" db="EMBL/GenBank/DDBJ databases">
        <title>Draft genomes of female and male turbot (Scophthalmus maximus).</title>
        <authorList>
            <person name="Xu H."/>
            <person name="Xu X.-W."/>
            <person name="Shao C."/>
            <person name="Chen S."/>
        </authorList>
    </citation>
    <scope>NUCLEOTIDE SEQUENCE [LARGE SCALE GENOMIC DNA]</scope>
    <source>
        <strain evidence="2">Ysfricsl-2016a</strain>
        <tissue evidence="2">Blood</tissue>
    </source>
</reference>
<evidence type="ECO:0000256" key="1">
    <source>
        <dbReference type="SAM" id="MobiDB-lite"/>
    </source>
</evidence>
<feature type="compositionally biased region" description="Basic and acidic residues" evidence="1">
    <location>
        <begin position="81"/>
        <end position="91"/>
    </location>
</feature>
<dbReference type="Proteomes" id="UP000438429">
    <property type="component" value="Unassembled WGS sequence"/>
</dbReference>
<feature type="region of interest" description="Disordered" evidence="1">
    <location>
        <begin position="35"/>
        <end position="91"/>
    </location>
</feature>
<feature type="compositionally biased region" description="Basic and acidic residues" evidence="1">
    <location>
        <begin position="40"/>
        <end position="62"/>
    </location>
</feature>
<dbReference type="EMBL" id="VEVO01000004">
    <property type="protein sequence ID" value="KAF0042674.1"/>
    <property type="molecule type" value="Genomic_DNA"/>
</dbReference>
<comment type="caution">
    <text evidence="2">The sequence shown here is derived from an EMBL/GenBank/DDBJ whole genome shotgun (WGS) entry which is preliminary data.</text>
</comment>
<dbReference type="AlphaFoldDB" id="A0A6A4THF6"/>
<evidence type="ECO:0000313" key="2">
    <source>
        <dbReference type="EMBL" id="KAF0042674.1"/>
    </source>
</evidence>
<evidence type="ECO:0000313" key="3">
    <source>
        <dbReference type="Proteomes" id="UP000438429"/>
    </source>
</evidence>
<gene>
    <name evidence="2" type="ORF">F2P81_004011</name>
</gene>
<organism evidence="2 3">
    <name type="scientific">Scophthalmus maximus</name>
    <name type="common">Turbot</name>
    <name type="synonym">Psetta maxima</name>
    <dbReference type="NCBI Taxonomy" id="52904"/>
    <lineage>
        <taxon>Eukaryota</taxon>
        <taxon>Metazoa</taxon>
        <taxon>Chordata</taxon>
        <taxon>Craniata</taxon>
        <taxon>Vertebrata</taxon>
        <taxon>Euteleostomi</taxon>
        <taxon>Actinopterygii</taxon>
        <taxon>Neopterygii</taxon>
        <taxon>Teleostei</taxon>
        <taxon>Neoteleostei</taxon>
        <taxon>Acanthomorphata</taxon>
        <taxon>Carangaria</taxon>
        <taxon>Pleuronectiformes</taxon>
        <taxon>Pleuronectoidei</taxon>
        <taxon>Scophthalmidae</taxon>
        <taxon>Scophthalmus</taxon>
    </lineage>
</organism>
<protein>
    <submittedName>
        <fullName evidence="2">Uncharacterized protein</fullName>
    </submittedName>
</protein>
<sequence length="91" mass="10545">MWFWGCDNLGDVEAFPLPRPLIHILHLQSRSFIQTVTTDRTTRRQDDKTTRQQDKKSTDKTVGHLPTNSAKQKQQSLQTSEAEHSTKIHVF</sequence>
<feature type="compositionally biased region" description="Polar residues" evidence="1">
    <location>
        <begin position="66"/>
        <end position="80"/>
    </location>
</feature>
<proteinExistence type="predicted"/>